<accession>A0A0A9ARD6</accession>
<sequence>MEMFDYRSTAYYLRRQEFFL</sequence>
<evidence type="ECO:0000313" key="1">
    <source>
        <dbReference type="EMBL" id="JAD54329.1"/>
    </source>
</evidence>
<organism evidence="1">
    <name type="scientific">Arundo donax</name>
    <name type="common">Giant reed</name>
    <name type="synonym">Donax arundinaceus</name>
    <dbReference type="NCBI Taxonomy" id="35708"/>
    <lineage>
        <taxon>Eukaryota</taxon>
        <taxon>Viridiplantae</taxon>
        <taxon>Streptophyta</taxon>
        <taxon>Embryophyta</taxon>
        <taxon>Tracheophyta</taxon>
        <taxon>Spermatophyta</taxon>
        <taxon>Magnoliopsida</taxon>
        <taxon>Liliopsida</taxon>
        <taxon>Poales</taxon>
        <taxon>Poaceae</taxon>
        <taxon>PACMAD clade</taxon>
        <taxon>Arundinoideae</taxon>
        <taxon>Arundineae</taxon>
        <taxon>Arundo</taxon>
    </lineage>
</organism>
<reference evidence="1" key="2">
    <citation type="journal article" date="2015" name="Data Brief">
        <title>Shoot transcriptome of the giant reed, Arundo donax.</title>
        <authorList>
            <person name="Barrero R.A."/>
            <person name="Guerrero F.D."/>
            <person name="Moolhuijzen P."/>
            <person name="Goolsby J.A."/>
            <person name="Tidwell J."/>
            <person name="Bellgard S.E."/>
            <person name="Bellgard M.I."/>
        </authorList>
    </citation>
    <scope>NUCLEOTIDE SEQUENCE</scope>
    <source>
        <tissue evidence="1">Shoot tissue taken approximately 20 cm above the soil surface</tissue>
    </source>
</reference>
<reference evidence="1" key="1">
    <citation type="submission" date="2014-09" db="EMBL/GenBank/DDBJ databases">
        <authorList>
            <person name="Magalhaes I.L.F."/>
            <person name="Oliveira U."/>
            <person name="Santos F.R."/>
            <person name="Vidigal T.H.D.A."/>
            <person name="Brescovit A.D."/>
            <person name="Santos A.J."/>
        </authorList>
    </citation>
    <scope>NUCLEOTIDE SEQUENCE</scope>
    <source>
        <tissue evidence="1">Shoot tissue taken approximately 20 cm above the soil surface</tissue>
    </source>
</reference>
<name>A0A0A9ARD6_ARUDO</name>
<proteinExistence type="predicted"/>
<dbReference type="EMBL" id="GBRH01243566">
    <property type="protein sequence ID" value="JAD54329.1"/>
    <property type="molecule type" value="Transcribed_RNA"/>
</dbReference>
<protein>
    <submittedName>
        <fullName evidence="1">Uncharacterized protein</fullName>
    </submittedName>
</protein>
<dbReference type="AlphaFoldDB" id="A0A0A9ARD6"/>